<dbReference type="InterPro" id="IPR000048">
    <property type="entry name" value="IQ_motif_EF-hand-BS"/>
</dbReference>
<dbReference type="PROSITE" id="PS50096">
    <property type="entry name" value="IQ"/>
    <property type="match status" value="2"/>
</dbReference>
<feature type="domain" description="TH1" evidence="1">
    <location>
        <begin position="185"/>
        <end position="367"/>
    </location>
</feature>
<reference evidence="3" key="1">
    <citation type="submission" date="2025-08" db="UniProtKB">
        <authorList>
            <consortium name="RefSeq"/>
        </authorList>
    </citation>
    <scope>IDENTIFICATION</scope>
</reference>
<organism evidence="2 3">
    <name type="scientific">Galendromus occidentalis</name>
    <name type="common">western predatory mite</name>
    <dbReference type="NCBI Taxonomy" id="34638"/>
    <lineage>
        <taxon>Eukaryota</taxon>
        <taxon>Metazoa</taxon>
        <taxon>Ecdysozoa</taxon>
        <taxon>Arthropoda</taxon>
        <taxon>Chelicerata</taxon>
        <taxon>Arachnida</taxon>
        <taxon>Acari</taxon>
        <taxon>Parasitiformes</taxon>
        <taxon>Mesostigmata</taxon>
        <taxon>Gamasina</taxon>
        <taxon>Phytoseioidea</taxon>
        <taxon>Phytoseiidae</taxon>
        <taxon>Typhlodrominae</taxon>
        <taxon>Galendromus</taxon>
    </lineage>
</organism>
<protein>
    <submittedName>
        <fullName evidence="3">Unconventional myosin-Ic-A</fullName>
    </submittedName>
</protein>
<dbReference type="GO" id="GO:0003774">
    <property type="term" value="F:cytoskeletal motor activity"/>
    <property type="evidence" value="ECO:0007669"/>
    <property type="project" value="InterPro"/>
</dbReference>
<name>A0AAJ7WJ18_9ACAR</name>
<dbReference type="InterPro" id="IPR027417">
    <property type="entry name" value="P-loop_NTPase"/>
</dbReference>
<dbReference type="Gene3D" id="1.20.5.190">
    <property type="match status" value="1"/>
</dbReference>
<dbReference type="GO" id="GO:0016459">
    <property type="term" value="C:myosin complex"/>
    <property type="evidence" value="ECO:0007669"/>
    <property type="project" value="InterPro"/>
</dbReference>
<dbReference type="Proteomes" id="UP000694867">
    <property type="component" value="Unplaced"/>
</dbReference>
<dbReference type="SUPFAM" id="SSF52540">
    <property type="entry name" value="P-loop containing nucleoside triphosphate hydrolases"/>
    <property type="match status" value="1"/>
</dbReference>
<dbReference type="AlphaFoldDB" id="A0AAJ7WJ18"/>
<accession>A0AAJ7WJ18</accession>
<dbReference type="KEGG" id="goe:100906719"/>
<keyword evidence="2" id="KW-1185">Reference proteome</keyword>
<dbReference type="Pfam" id="PF06017">
    <property type="entry name" value="Myosin_TH1"/>
    <property type="match status" value="1"/>
</dbReference>
<dbReference type="RefSeq" id="XP_028968672.1">
    <property type="nucleotide sequence ID" value="XM_029112839.1"/>
</dbReference>
<dbReference type="SMART" id="SM00015">
    <property type="entry name" value="IQ"/>
    <property type="match status" value="3"/>
</dbReference>
<dbReference type="PROSITE" id="PS51757">
    <property type="entry name" value="TH1"/>
    <property type="match status" value="1"/>
</dbReference>
<gene>
    <name evidence="3" type="primary">LOC100906719</name>
</gene>
<evidence type="ECO:0000313" key="2">
    <source>
        <dbReference type="Proteomes" id="UP000694867"/>
    </source>
</evidence>
<sequence>MFSVVAQHDSLSSRSWKSKINKFIETVPGKMKNLSEPVTLIQAHMRAYIARKRYKQLRKAAIRIQCSWKRLQAQRELEKRKHAADVIRIFIRGFIYRRQPESDVNRMFLQCLRVRFLCDLAKALPRSVLDKNWPIAPSACKEASEILRGLHRRILVRSYFRSLSPEALSQLRWKLEASELFKGKKLSYAKSLERAFCAENIRESSIKQKASFEKANFKNDEYFVYCTDVVKYDRHGYKQRQRVVVLSNQRIYLVDERFKLKFSAAFRTMTGVNVSSMNDGVVILRIPMSPQNKSKEGDLILDFGDSLIEFVSQLTLISRNRKLLHRSLNSMVHHHIGEGKVGTIRFQRGVEYDVTRSKSGQSLIVSS</sequence>
<dbReference type="InterPro" id="IPR010926">
    <property type="entry name" value="Myosin_TH1"/>
</dbReference>
<dbReference type="GeneID" id="100906719"/>
<evidence type="ECO:0000259" key="1">
    <source>
        <dbReference type="PROSITE" id="PS51757"/>
    </source>
</evidence>
<proteinExistence type="predicted"/>
<evidence type="ECO:0000313" key="3">
    <source>
        <dbReference type="RefSeq" id="XP_028968672.1"/>
    </source>
</evidence>